<evidence type="ECO:0000313" key="1">
    <source>
        <dbReference type="EMBL" id="GAG46845.1"/>
    </source>
</evidence>
<dbReference type="AlphaFoldDB" id="X0XU76"/>
<gene>
    <name evidence="1" type="ORF">S01H1_75074</name>
</gene>
<proteinExistence type="predicted"/>
<accession>X0XU76</accession>
<dbReference type="EMBL" id="BARS01050268">
    <property type="protein sequence ID" value="GAG46845.1"/>
    <property type="molecule type" value="Genomic_DNA"/>
</dbReference>
<feature type="non-terminal residue" evidence="1">
    <location>
        <position position="1"/>
    </location>
</feature>
<name>X0XU76_9ZZZZ</name>
<sequence>GGVLIDKFGGVLTFCEIKLLAVYNHDDTNPLLVLGKPAGVDQIITMTSVGVENLVIPPLSFVMLGTPGNTWATPPGADILFVSPGANTIVYDIIIVGVGTRDEDEPTTTTGATTTT</sequence>
<comment type="caution">
    <text evidence="1">The sequence shown here is derived from an EMBL/GenBank/DDBJ whole genome shotgun (WGS) entry which is preliminary data.</text>
</comment>
<protein>
    <submittedName>
        <fullName evidence="1">Uncharacterized protein</fullName>
    </submittedName>
</protein>
<reference evidence="1" key="1">
    <citation type="journal article" date="2014" name="Front. Microbiol.">
        <title>High frequency of phylogenetically diverse reductive dehalogenase-homologous genes in deep subseafloor sedimentary metagenomes.</title>
        <authorList>
            <person name="Kawai M."/>
            <person name="Futagami T."/>
            <person name="Toyoda A."/>
            <person name="Takaki Y."/>
            <person name="Nishi S."/>
            <person name="Hori S."/>
            <person name="Arai W."/>
            <person name="Tsubouchi T."/>
            <person name="Morono Y."/>
            <person name="Uchiyama I."/>
            <person name="Ito T."/>
            <person name="Fujiyama A."/>
            <person name="Inagaki F."/>
            <person name="Takami H."/>
        </authorList>
    </citation>
    <scope>NUCLEOTIDE SEQUENCE</scope>
    <source>
        <strain evidence="1">Expedition CK06-06</strain>
    </source>
</reference>
<organism evidence="1">
    <name type="scientific">marine sediment metagenome</name>
    <dbReference type="NCBI Taxonomy" id="412755"/>
    <lineage>
        <taxon>unclassified sequences</taxon>
        <taxon>metagenomes</taxon>
        <taxon>ecological metagenomes</taxon>
    </lineage>
</organism>